<sequence>MSSDPASLDRLHDVVEPAPVPWWPPAPGWYVVMAIAAVVLAWLGVRRWQHWRANAYRRAALRELNDATTPTDISAVLRRTALVAAPRSTVASLTGDRWASWLAESTSANMPPQVRELLAAGVYQQSAGSGNVSLLKEYAQKWIEQHPSNDRVPR</sequence>
<proteinExistence type="predicted"/>
<name>A0A9X2FCT9_9BACT</name>
<keyword evidence="1" id="KW-1133">Transmembrane helix</keyword>
<dbReference type="Pfam" id="PF14316">
    <property type="entry name" value="DUF4381"/>
    <property type="match status" value="1"/>
</dbReference>
<organism evidence="2 3">
    <name type="scientific">Aeoliella straminimaris</name>
    <dbReference type="NCBI Taxonomy" id="2954799"/>
    <lineage>
        <taxon>Bacteria</taxon>
        <taxon>Pseudomonadati</taxon>
        <taxon>Planctomycetota</taxon>
        <taxon>Planctomycetia</taxon>
        <taxon>Pirellulales</taxon>
        <taxon>Lacipirellulaceae</taxon>
        <taxon>Aeoliella</taxon>
    </lineage>
</organism>
<dbReference type="EMBL" id="JAMXLR010000076">
    <property type="protein sequence ID" value="MCO6046605.1"/>
    <property type="molecule type" value="Genomic_DNA"/>
</dbReference>
<keyword evidence="1" id="KW-0472">Membrane</keyword>
<gene>
    <name evidence="2" type="ORF">NG895_22125</name>
</gene>
<keyword evidence="1" id="KW-0812">Transmembrane</keyword>
<keyword evidence="3" id="KW-1185">Reference proteome</keyword>
<dbReference type="InterPro" id="IPR025489">
    <property type="entry name" value="DUF4381"/>
</dbReference>
<dbReference type="Proteomes" id="UP001155241">
    <property type="component" value="Unassembled WGS sequence"/>
</dbReference>
<accession>A0A9X2FCT9</accession>
<dbReference type="AlphaFoldDB" id="A0A9X2FCT9"/>
<evidence type="ECO:0000313" key="2">
    <source>
        <dbReference type="EMBL" id="MCO6046605.1"/>
    </source>
</evidence>
<comment type="caution">
    <text evidence="2">The sequence shown here is derived from an EMBL/GenBank/DDBJ whole genome shotgun (WGS) entry which is preliminary data.</text>
</comment>
<evidence type="ECO:0000313" key="3">
    <source>
        <dbReference type="Proteomes" id="UP001155241"/>
    </source>
</evidence>
<feature type="transmembrane region" description="Helical" evidence="1">
    <location>
        <begin position="27"/>
        <end position="45"/>
    </location>
</feature>
<protein>
    <submittedName>
        <fullName evidence="2">DUF4381 domain-containing protein</fullName>
    </submittedName>
</protein>
<evidence type="ECO:0000256" key="1">
    <source>
        <dbReference type="SAM" id="Phobius"/>
    </source>
</evidence>
<reference evidence="2" key="1">
    <citation type="submission" date="2022-06" db="EMBL/GenBank/DDBJ databases">
        <title>Aeoliella straminimaris, a novel planctomycete from sediments.</title>
        <authorList>
            <person name="Vitorino I.R."/>
            <person name="Lage O.M."/>
        </authorList>
    </citation>
    <scope>NUCLEOTIDE SEQUENCE</scope>
    <source>
        <strain evidence="2">ICT_H6.2</strain>
    </source>
</reference>
<dbReference type="RefSeq" id="WP_252854719.1">
    <property type="nucleotide sequence ID" value="NZ_JAMXLR010000076.1"/>
</dbReference>